<evidence type="ECO:0000313" key="6">
    <source>
        <dbReference type="EMBL" id="MBB6636276.1"/>
    </source>
</evidence>
<dbReference type="Pfam" id="PF00296">
    <property type="entry name" value="Bac_luciferase"/>
    <property type="match status" value="1"/>
</dbReference>
<dbReference type="GO" id="GO:0046306">
    <property type="term" value="P:alkanesulfonate catabolic process"/>
    <property type="evidence" value="ECO:0007669"/>
    <property type="project" value="TreeGrafter"/>
</dbReference>
<dbReference type="InterPro" id="IPR011251">
    <property type="entry name" value="Luciferase-like_dom"/>
</dbReference>
<dbReference type="AlphaFoldDB" id="A0A841T081"/>
<proteinExistence type="predicted"/>
<feature type="domain" description="Luciferase-like" evidence="5">
    <location>
        <begin position="15"/>
        <end position="330"/>
    </location>
</feature>
<dbReference type="Gene3D" id="3.20.20.30">
    <property type="entry name" value="Luciferase-like domain"/>
    <property type="match status" value="1"/>
</dbReference>
<sequence length="362" mass="40318">MSSASKEVDFNKRDFGVFLPVANGGWIISDAQPRPDGSYALNREAAILAEELGFDFIMSMAKWKGYGGETNHWGVSLESMTMMAALAEATSRVKVFATVHTILYHPAAAAKMFSTLDQISGGRVGMNIVSGSYAGEFRQMGTWPEHLDHDARYDLAREWIQVVKRLWNEERVTHKGQFYQLEDCESNPKPLQRPRPPIICAGASDKGMGFTIDEGDACFIGGRDLEELARVSARAKELAAERGKTIKTYSMFGVLPGDSEEEVQARLQRYRDGADLEAIKGLLRSYGLEPDGRENSMQARARNVFMNEMLTGDAESIARQIKHIMEMTGLDGMMLTFADYIGDLRYFGEKVLPLLRSEKEAG</sequence>
<dbReference type="Proteomes" id="UP000535838">
    <property type="component" value="Unassembled WGS sequence"/>
</dbReference>
<dbReference type="InterPro" id="IPR050172">
    <property type="entry name" value="SsuD_RutA_monooxygenase"/>
</dbReference>
<dbReference type="PANTHER" id="PTHR42847:SF4">
    <property type="entry name" value="ALKANESULFONATE MONOOXYGENASE-RELATED"/>
    <property type="match status" value="1"/>
</dbReference>
<keyword evidence="1" id="KW-0285">Flavoprotein</keyword>
<keyword evidence="7" id="KW-1185">Reference proteome</keyword>
<dbReference type="EMBL" id="JACJVQ010000017">
    <property type="protein sequence ID" value="MBB6636276.1"/>
    <property type="molecule type" value="Genomic_DNA"/>
</dbReference>
<keyword evidence="3" id="KW-0560">Oxidoreductase</keyword>
<dbReference type="PANTHER" id="PTHR42847">
    <property type="entry name" value="ALKANESULFONATE MONOOXYGENASE"/>
    <property type="match status" value="1"/>
</dbReference>
<dbReference type="InterPro" id="IPR036661">
    <property type="entry name" value="Luciferase-like_sf"/>
</dbReference>
<accession>A0A841T081</accession>
<evidence type="ECO:0000256" key="1">
    <source>
        <dbReference type="ARBA" id="ARBA00022630"/>
    </source>
</evidence>
<dbReference type="GO" id="GO:0008726">
    <property type="term" value="F:alkanesulfonate monooxygenase activity"/>
    <property type="evidence" value="ECO:0007669"/>
    <property type="project" value="TreeGrafter"/>
</dbReference>
<reference evidence="6 7" key="1">
    <citation type="submission" date="2020-08" db="EMBL/GenBank/DDBJ databases">
        <title>Cohnella phylogeny.</title>
        <authorList>
            <person name="Dunlap C."/>
        </authorList>
    </citation>
    <scope>NUCLEOTIDE SEQUENCE [LARGE SCALE GENOMIC DNA]</scope>
    <source>
        <strain evidence="6 7">DSM 25241</strain>
    </source>
</reference>
<protein>
    <submittedName>
        <fullName evidence="6">LLM class flavin-dependent oxidoreductase</fullName>
    </submittedName>
</protein>
<dbReference type="RefSeq" id="WP_185121490.1">
    <property type="nucleotide sequence ID" value="NZ_JACJVQ010000017.1"/>
</dbReference>
<keyword evidence="2" id="KW-0288">FMN</keyword>
<evidence type="ECO:0000313" key="7">
    <source>
        <dbReference type="Proteomes" id="UP000535838"/>
    </source>
</evidence>
<comment type="caution">
    <text evidence="6">The sequence shown here is derived from an EMBL/GenBank/DDBJ whole genome shotgun (WGS) entry which is preliminary data.</text>
</comment>
<keyword evidence="4" id="KW-0503">Monooxygenase</keyword>
<dbReference type="SUPFAM" id="SSF51679">
    <property type="entry name" value="Bacterial luciferase-like"/>
    <property type="match status" value="1"/>
</dbReference>
<evidence type="ECO:0000256" key="3">
    <source>
        <dbReference type="ARBA" id="ARBA00023002"/>
    </source>
</evidence>
<dbReference type="CDD" id="cd01094">
    <property type="entry name" value="Alkanesulfonate_monoxygenase"/>
    <property type="match status" value="1"/>
</dbReference>
<evidence type="ECO:0000259" key="5">
    <source>
        <dbReference type="Pfam" id="PF00296"/>
    </source>
</evidence>
<gene>
    <name evidence="6" type="ORF">H7B67_19305</name>
</gene>
<name>A0A841T081_9BACL</name>
<evidence type="ECO:0000256" key="4">
    <source>
        <dbReference type="ARBA" id="ARBA00023033"/>
    </source>
</evidence>
<evidence type="ECO:0000256" key="2">
    <source>
        <dbReference type="ARBA" id="ARBA00022643"/>
    </source>
</evidence>
<organism evidence="6 7">
    <name type="scientific">Cohnella thailandensis</name>
    <dbReference type="NCBI Taxonomy" id="557557"/>
    <lineage>
        <taxon>Bacteria</taxon>
        <taxon>Bacillati</taxon>
        <taxon>Bacillota</taxon>
        <taxon>Bacilli</taxon>
        <taxon>Bacillales</taxon>
        <taxon>Paenibacillaceae</taxon>
        <taxon>Cohnella</taxon>
    </lineage>
</organism>